<dbReference type="AlphaFoldDB" id="A0A381RSL3"/>
<evidence type="ECO:0000259" key="1">
    <source>
        <dbReference type="Pfam" id="PF14347"/>
    </source>
</evidence>
<accession>A0A381RSL3</accession>
<proteinExistence type="predicted"/>
<feature type="domain" description="DUF4399" evidence="1">
    <location>
        <begin position="57"/>
        <end position="145"/>
    </location>
</feature>
<evidence type="ECO:0000313" key="2">
    <source>
        <dbReference type="EMBL" id="SUZ94865.1"/>
    </source>
</evidence>
<gene>
    <name evidence="2" type="ORF">METZ01_LOCUS47719</name>
</gene>
<organism evidence="2">
    <name type="scientific">marine metagenome</name>
    <dbReference type="NCBI Taxonomy" id="408172"/>
    <lineage>
        <taxon>unclassified sequences</taxon>
        <taxon>metagenomes</taxon>
        <taxon>ecological metagenomes</taxon>
    </lineage>
</organism>
<dbReference type="EMBL" id="UINC01002274">
    <property type="protein sequence ID" value="SUZ94865.1"/>
    <property type="molecule type" value="Genomic_DNA"/>
</dbReference>
<name>A0A381RSL3_9ZZZZ</name>
<dbReference type="Pfam" id="PF14347">
    <property type="entry name" value="DUF4399"/>
    <property type="match status" value="1"/>
</dbReference>
<protein>
    <recommendedName>
        <fullName evidence="1">DUF4399 domain-containing protein</fullName>
    </recommendedName>
</protein>
<sequence>MGYLNTKSISTTVFIVATLLFSDLINANVNNAKESNSRVYIVSPKNDSVVKSPVEIIFGIDEIKLAPAGTYEPKTGHHHLIIDGDLPDLKMPIPSNAKYLHFGKAQDRVILELELGTHTLQLLLGDGNHVPHSPPLTSKQIEITVIKN</sequence>
<dbReference type="InterPro" id="IPR025512">
    <property type="entry name" value="DUF4399"/>
</dbReference>
<reference evidence="2" key="1">
    <citation type="submission" date="2018-05" db="EMBL/GenBank/DDBJ databases">
        <authorList>
            <person name="Lanie J.A."/>
            <person name="Ng W.-L."/>
            <person name="Kazmierczak K.M."/>
            <person name="Andrzejewski T.M."/>
            <person name="Davidsen T.M."/>
            <person name="Wayne K.J."/>
            <person name="Tettelin H."/>
            <person name="Glass J.I."/>
            <person name="Rusch D."/>
            <person name="Podicherti R."/>
            <person name="Tsui H.-C.T."/>
            <person name="Winkler M.E."/>
        </authorList>
    </citation>
    <scope>NUCLEOTIDE SEQUENCE</scope>
</reference>